<accession>A0A318H219</accession>
<dbReference type="PANTHER" id="PTHR43313">
    <property type="entry name" value="SHORT-CHAIN DEHYDROGENASE/REDUCTASE FAMILY 9C"/>
    <property type="match status" value="1"/>
</dbReference>
<dbReference type="InterPro" id="IPR036291">
    <property type="entry name" value="NAD(P)-bd_dom_sf"/>
</dbReference>
<proteinExistence type="inferred from homology"/>
<organism evidence="4 5">
    <name type="scientific">Mycolicibacterium moriokaense</name>
    <dbReference type="NCBI Taxonomy" id="39691"/>
    <lineage>
        <taxon>Bacteria</taxon>
        <taxon>Bacillati</taxon>
        <taxon>Actinomycetota</taxon>
        <taxon>Actinomycetes</taxon>
        <taxon>Mycobacteriales</taxon>
        <taxon>Mycobacteriaceae</taxon>
        <taxon>Mycolicibacterium</taxon>
    </lineage>
</organism>
<dbReference type="PRINTS" id="PR00081">
    <property type="entry name" value="GDHRDH"/>
</dbReference>
<dbReference type="InterPro" id="IPR002347">
    <property type="entry name" value="SDR_fam"/>
</dbReference>
<dbReference type="EMBL" id="QJJU01000049">
    <property type="protein sequence ID" value="PXW97174.1"/>
    <property type="molecule type" value="Genomic_DNA"/>
</dbReference>
<dbReference type="GO" id="GO:0016491">
    <property type="term" value="F:oxidoreductase activity"/>
    <property type="evidence" value="ECO:0007669"/>
    <property type="project" value="TreeGrafter"/>
</dbReference>
<dbReference type="Proteomes" id="UP000247781">
    <property type="component" value="Unassembled WGS sequence"/>
</dbReference>
<dbReference type="InterPro" id="IPR020904">
    <property type="entry name" value="Sc_DH/Rdtase_CS"/>
</dbReference>
<dbReference type="Gene3D" id="3.40.50.720">
    <property type="entry name" value="NAD(P)-binding Rossmann-like Domain"/>
    <property type="match status" value="1"/>
</dbReference>
<dbReference type="PRINTS" id="PR00080">
    <property type="entry name" value="SDRFAMILY"/>
</dbReference>
<dbReference type="AlphaFoldDB" id="A0A318H219"/>
<evidence type="ECO:0000313" key="5">
    <source>
        <dbReference type="Proteomes" id="UP000247781"/>
    </source>
</evidence>
<dbReference type="PROSITE" id="PS00061">
    <property type="entry name" value="ADH_SHORT"/>
    <property type="match status" value="1"/>
</dbReference>
<dbReference type="SMART" id="SM00822">
    <property type="entry name" value="PKS_KR"/>
    <property type="match status" value="1"/>
</dbReference>
<reference evidence="4 5" key="2">
    <citation type="submission" date="2018-06" db="EMBL/GenBank/DDBJ databases">
        <title>Sequencing of bacterial isolates from soil warming experiment in Harvard Forest, Massachusetts, USA.</title>
        <authorList>
            <person name="Deangelis K.PhD."/>
        </authorList>
    </citation>
    <scope>NUCLEOTIDE SEQUENCE [LARGE SCALE GENOMIC DNA]</scope>
    <source>
        <strain evidence="4 5">GAS496</strain>
    </source>
</reference>
<sequence length="286" mass="30973">MAEARFFEGGLIMPSVLVTGAGRGIGLAITERMSRRGWNVYATARSDAALDSLDCLPNVHVIALDITDRSAIAALPDQLPAELNGVVNNAGIIVNGPVEGLSLDELTQQLDINVISQIAVTQAVLPKIRNARGRVVFMSSVSGLFTTPGTGAYNASKYAIESLADALRMELRPWRIPVSLIEPGPIRTDMWAEALDDYDHMTKKLSDEHRRLYASHLAGSRKLMGRLQKLAADPKRVTKAVDHALTSRRPKRRYLLDIVSRAQKSLVAITPTAVNDAVLAAATTSN</sequence>
<dbReference type="CDD" id="cd05374">
    <property type="entry name" value="17beta-HSD-like_SDR_c"/>
    <property type="match status" value="1"/>
</dbReference>
<comment type="caution">
    <text evidence="4">The sequence shown here is derived from an EMBL/GenBank/DDBJ whole genome shotgun (WGS) entry which is preliminary data.</text>
</comment>
<dbReference type="Pfam" id="PF00106">
    <property type="entry name" value="adh_short"/>
    <property type="match status" value="1"/>
</dbReference>
<comment type="similarity">
    <text evidence="1 2">Belongs to the short-chain dehydrogenases/reductases (SDR) family.</text>
</comment>
<evidence type="ECO:0000259" key="3">
    <source>
        <dbReference type="SMART" id="SM00822"/>
    </source>
</evidence>
<dbReference type="InterPro" id="IPR057326">
    <property type="entry name" value="KR_dom"/>
</dbReference>
<dbReference type="GO" id="GO:0008202">
    <property type="term" value="P:steroid metabolic process"/>
    <property type="evidence" value="ECO:0007669"/>
    <property type="project" value="TreeGrafter"/>
</dbReference>
<dbReference type="PANTHER" id="PTHR43313:SF1">
    <property type="entry name" value="3BETA-HYDROXYSTEROID DEHYDROGENASE DHS-16"/>
    <property type="match status" value="1"/>
</dbReference>
<name>A0A318H219_9MYCO</name>
<protein>
    <submittedName>
        <fullName evidence="4">Short-subunit dehydrogenase</fullName>
    </submittedName>
</protein>
<evidence type="ECO:0000256" key="2">
    <source>
        <dbReference type="RuleBase" id="RU000363"/>
    </source>
</evidence>
<keyword evidence="5" id="KW-1185">Reference proteome</keyword>
<evidence type="ECO:0000256" key="1">
    <source>
        <dbReference type="ARBA" id="ARBA00006484"/>
    </source>
</evidence>
<dbReference type="SUPFAM" id="SSF51735">
    <property type="entry name" value="NAD(P)-binding Rossmann-fold domains"/>
    <property type="match status" value="1"/>
</dbReference>
<evidence type="ECO:0000313" key="4">
    <source>
        <dbReference type="EMBL" id="PXW97174.1"/>
    </source>
</evidence>
<feature type="domain" description="Ketoreductase" evidence="3">
    <location>
        <begin position="14"/>
        <end position="194"/>
    </location>
</feature>
<reference evidence="5" key="1">
    <citation type="submission" date="2018-05" db="EMBL/GenBank/DDBJ databases">
        <authorList>
            <person name="Deangelis K."/>
            <person name="Huntemann M."/>
            <person name="Clum A."/>
            <person name="Pillay M."/>
            <person name="Palaniappan K."/>
            <person name="Varghese N."/>
            <person name="Mikhailova N."/>
            <person name="Stamatis D."/>
            <person name="Reddy T."/>
            <person name="Daum C."/>
            <person name="Shapiro N."/>
            <person name="Ivanova N."/>
            <person name="Kyrpides N."/>
            <person name="Woyke T."/>
        </authorList>
    </citation>
    <scope>NUCLEOTIDE SEQUENCE [LARGE SCALE GENOMIC DNA]</scope>
    <source>
        <strain evidence="5">GAS496</strain>
    </source>
</reference>
<gene>
    <name evidence="4" type="ORF">C8E89_14911</name>
</gene>